<dbReference type="Pfam" id="PF02992">
    <property type="entry name" value="Transposase_21"/>
    <property type="match status" value="1"/>
</dbReference>
<dbReference type="PANTHER" id="PTHR48258">
    <property type="entry name" value="DUF4218 DOMAIN-CONTAINING PROTEIN-RELATED"/>
    <property type="match status" value="1"/>
</dbReference>
<feature type="domain" description="DUF4218" evidence="3">
    <location>
        <begin position="693"/>
        <end position="806"/>
    </location>
</feature>
<dbReference type="InterPro" id="IPR029480">
    <property type="entry name" value="Transpos_assoc"/>
</dbReference>
<protein>
    <recommendedName>
        <fullName evidence="7">Transposase</fullName>
    </recommendedName>
</protein>
<evidence type="ECO:0000313" key="5">
    <source>
        <dbReference type="EMBL" id="KAJ9548081.1"/>
    </source>
</evidence>
<dbReference type="Pfam" id="PF13952">
    <property type="entry name" value="DUF4216"/>
    <property type="match status" value="1"/>
</dbReference>
<evidence type="ECO:0000259" key="4">
    <source>
        <dbReference type="Pfam" id="PF13963"/>
    </source>
</evidence>
<dbReference type="Proteomes" id="UP001172457">
    <property type="component" value="Chromosome 5"/>
</dbReference>
<evidence type="ECO:0000256" key="1">
    <source>
        <dbReference type="SAM" id="MobiDB-lite"/>
    </source>
</evidence>
<evidence type="ECO:0008006" key="7">
    <source>
        <dbReference type="Google" id="ProtNLM"/>
    </source>
</evidence>
<comment type="caution">
    <text evidence="5">The sequence shown here is derived from an EMBL/GenBank/DDBJ whole genome shotgun (WGS) entry which is preliminary data.</text>
</comment>
<feature type="compositionally biased region" description="Basic and acidic residues" evidence="1">
    <location>
        <begin position="1111"/>
        <end position="1121"/>
    </location>
</feature>
<gene>
    <name evidence="5" type="ORF">OSB04_020624</name>
</gene>
<dbReference type="AlphaFoldDB" id="A0AA38T401"/>
<feature type="domain" description="Transposase-associated" evidence="4">
    <location>
        <begin position="5"/>
        <end position="92"/>
    </location>
</feature>
<organism evidence="5 6">
    <name type="scientific">Centaurea solstitialis</name>
    <name type="common">yellow star-thistle</name>
    <dbReference type="NCBI Taxonomy" id="347529"/>
    <lineage>
        <taxon>Eukaryota</taxon>
        <taxon>Viridiplantae</taxon>
        <taxon>Streptophyta</taxon>
        <taxon>Embryophyta</taxon>
        <taxon>Tracheophyta</taxon>
        <taxon>Spermatophyta</taxon>
        <taxon>Magnoliopsida</taxon>
        <taxon>eudicotyledons</taxon>
        <taxon>Gunneridae</taxon>
        <taxon>Pentapetalae</taxon>
        <taxon>asterids</taxon>
        <taxon>campanulids</taxon>
        <taxon>Asterales</taxon>
        <taxon>Asteraceae</taxon>
        <taxon>Carduoideae</taxon>
        <taxon>Cardueae</taxon>
        <taxon>Centaureinae</taxon>
        <taxon>Centaurea</taxon>
    </lineage>
</organism>
<reference evidence="5" key="1">
    <citation type="submission" date="2023-03" db="EMBL/GenBank/DDBJ databases">
        <title>Chromosome-scale reference genome and RAD-based genetic map of yellow starthistle (Centaurea solstitialis) reveal putative structural variation and QTLs associated with invader traits.</title>
        <authorList>
            <person name="Reatini B."/>
            <person name="Cang F.A."/>
            <person name="Jiang Q."/>
            <person name="Mckibben M.T.W."/>
            <person name="Barker M.S."/>
            <person name="Rieseberg L.H."/>
            <person name="Dlugosch K.M."/>
        </authorList>
    </citation>
    <scope>NUCLEOTIDE SEQUENCE</scope>
    <source>
        <strain evidence="5">CAN-66</strain>
        <tissue evidence="5">Leaf</tissue>
    </source>
</reference>
<dbReference type="Pfam" id="PF13963">
    <property type="entry name" value="Transpos_assoc"/>
    <property type="match status" value="1"/>
</dbReference>
<evidence type="ECO:0000259" key="3">
    <source>
        <dbReference type="Pfam" id="PF13960"/>
    </source>
</evidence>
<dbReference type="InterPro" id="IPR004242">
    <property type="entry name" value="Transposase_21"/>
</dbReference>
<evidence type="ECO:0000313" key="6">
    <source>
        <dbReference type="Proteomes" id="UP001172457"/>
    </source>
</evidence>
<evidence type="ECO:0000259" key="2">
    <source>
        <dbReference type="Pfam" id="PF13952"/>
    </source>
</evidence>
<dbReference type="EMBL" id="JARYMX010000005">
    <property type="protein sequence ID" value="KAJ9548081.1"/>
    <property type="molecule type" value="Genomic_DNA"/>
</dbReference>
<dbReference type="InterPro" id="IPR025312">
    <property type="entry name" value="DUF4216"/>
</dbReference>
<dbReference type="Pfam" id="PF13960">
    <property type="entry name" value="DUF4218"/>
    <property type="match status" value="1"/>
</dbReference>
<proteinExistence type="predicted"/>
<accession>A0AA38T401</accession>
<feature type="region of interest" description="Disordered" evidence="1">
    <location>
        <begin position="1110"/>
        <end position="1160"/>
    </location>
</feature>
<name>A0AA38T401_9ASTR</name>
<dbReference type="PANTHER" id="PTHR48258:SF4">
    <property type="entry name" value="DUF4216 DOMAIN-CONTAINING PROTEIN"/>
    <property type="match status" value="1"/>
</dbReference>
<dbReference type="InterPro" id="IPR025452">
    <property type="entry name" value="DUF4218"/>
</dbReference>
<feature type="domain" description="DUF4216" evidence="2">
    <location>
        <begin position="972"/>
        <end position="1047"/>
    </location>
</feature>
<keyword evidence="6" id="KW-1185">Reference proteome</keyword>
<sequence>MSIDRGWMYKKNDHQGFLRVDYVAAMDCFLDYAFAKEGVVEKKPTRNGIVLRIRCPCKKCQNLCYKERDDVRLHLMKHGFMPDYTTWWGHGETYHYAPREDVGQSSTPVVDHNEGYVEMVNDQMIHEGMTWEEETPNPSAQGFYDMLQAADEPLWDGCTSYSKLGAATRLLHWKAEYNVPEATYNPNVTIIKDMLPEGNKLPANFYETKKCLKKLALPKVKIDACKNHCMLFYKLDSKLTHCLYCNESRYKASGKNNVPNLVLTYLPIIPRLQRLYMSKKTSKEMTWHKDHQTEPNVMVHPSDGAAWKHFDMVHPEFALEARNVRLGLCTDGFNPNNSNSNPYSLWPVFLTIYNLPPWMSLKDAYVKLALVIPGRKSPGQNLDVFLRPLIDDLKMLYMEGALTYDAYRKNNFEMRAILLWTVSDFPAYAMLSGWSTHGKLACPYCMGAVNSFQLRNGGKSCWFDCHRRWLPNAHPFRRDRKGFLDGSKVLVGPPPQLTGEEIWEQVRHLPTVYDGSPFRPTNRKISGFGVTHNWVKRSIFWELPYWKTLLIRHNLDVMHIEKNVFENLFNTVMDTTKTKDNIKARRDVEMYCSRPELHITTSGNKVVKPKASYTLSKQQVIKVCQWLKRLKFPDGYASNIGGCVNIADYSFYSFKSHDCHVFMQRLLPIALRGMIQTPIWDAITELCTFFRAICSRVLHLEDLIPLQTSIVQTICKLEKVFPPGFFDSMEHLVIHLTQEAINGGPVQYRWMYLYERKLGSLKRTVRNKARVEGSIVEAYLVNELSTYCSLYFDPQIETRHNRESRNFAPDIPSSGVDDRLSIFKVPSRRLFEKGGKTIILTQAEIHKIHTYVLLNCKEVQPFQWAFDAWIRQTEPHLDEAARDKARDERFSTWFEEYIMLGSTDFTDHLKSLARGPGRFAWSHKGYFVNGYKFHTVAHATGLVTHNSGVCVRGSCYDDCETDYYGLLDDVLEVEYYGVGHCVVVLFKCTWFDTPGGVRVDPKHGLVDVKYKSRLRGDDCYVLASQVEQVYYTPYPSDTKDLKDWWAVVKTKARAIYEVAEVAIDALDDDTADGEPFFQTNERVPHNTNIGVNDDIDFVRLVTGEVTIVATHNEDAPEHQATDDEDAPDNEASDEEEEFEDVDDDSDSDDEPMLSDHSSDD</sequence>
<feature type="compositionally biased region" description="Acidic residues" evidence="1">
    <location>
        <begin position="1122"/>
        <end position="1160"/>
    </location>
</feature>